<accession>L0A605</accession>
<dbReference type="HOGENOM" id="CLU_071003_5_0_0"/>
<geneLocation type="plasmid" evidence="3 4">
    <name>pDEIPE01</name>
</geneLocation>
<protein>
    <recommendedName>
        <fullName evidence="2">Lipid/polyisoprenoid-binding YceI-like domain-containing protein</fullName>
    </recommendedName>
</protein>
<dbReference type="Proteomes" id="UP000010467">
    <property type="component" value="Plasmid pDEIPE01"/>
</dbReference>
<organism evidence="3 4">
    <name type="scientific">Deinococcus peraridilitoris (strain DSM 19664 / LMG 22246 / CIP 109416 / KR-200)</name>
    <dbReference type="NCBI Taxonomy" id="937777"/>
    <lineage>
        <taxon>Bacteria</taxon>
        <taxon>Thermotogati</taxon>
        <taxon>Deinococcota</taxon>
        <taxon>Deinococci</taxon>
        <taxon>Deinococcales</taxon>
        <taxon>Deinococcaceae</taxon>
        <taxon>Deinococcus</taxon>
    </lineage>
</organism>
<feature type="signal peptide" evidence="1">
    <location>
        <begin position="1"/>
        <end position="19"/>
    </location>
</feature>
<keyword evidence="1" id="KW-0732">Signal</keyword>
<dbReference type="KEGG" id="dpd:Deipe_3905"/>
<dbReference type="Pfam" id="PF04264">
    <property type="entry name" value="YceI"/>
    <property type="match status" value="1"/>
</dbReference>
<dbReference type="RefSeq" id="WP_015231220.1">
    <property type="nucleotide sequence ID" value="NC_019789.1"/>
</dbReference>
<gene>
    <name evidence="3" type="ordered locus">Deipe_3905</name>
</gene>
<evidence type="ECO:0000313" key="4">
    <source>
        <dbReference type="Proteomes" id="UP000010467"/>
    </source>
</evidence>
<keyword evidence="4" id="KW-1185">Reference proteome</keyword>
<dbReference type="SMART" id="SM00867">
    <property type="entry name" value="YceI"/>
    <property type="match status" value="1"/>
</dbReference>
<dbReference type="PATRIC" id="fig|937777.3.peg.3920"/>
<evidence type="ECO:0000313" key="3">
    <source>
        <dbReference type="EMBL" id="AFZ69318.1"/>
    </source>
</evidence>
<evidence type="ECO:0000259" key="2">
    <source>
        <dbReference type="SMART" id="SM00867"/>
    </source>
</evidence>
<feature type="chain" id="PRO_5003939045" description="Lipid/polyisoprenoid-binding YceI-like domain-containing protein" evidence="1">
    <location>
        <begin position="20"/>
        <end position="198"/>
    </location>
</feature>
<evidence type="ECO:0000256" key="1">
    <source>
        <dbReference type="SAM" id="SignalP"/>
    </source>
</evidence>
<feature type="domain" description="Lipid/polyisoprenoid-binding YceI-like" evidence="2">
    <location>
        <begin position="23"/>
        <end position="196"/>
    </location>
</feature>
<sequence length="198" mass="21379">MKRYALTLTLTGTLSLALAAPQTFKILSENEAQNVLIVENETAVENFTGRTNKLSGTLSFDPQAKSGSGSVLIDASSIDTGLTLRNEHMRGKDWFNFDARPEVKFTTTSVRHLEGDRYRVQGSVTMNGVTRPVTADATVRYTPANEATRAVGAKGDVVAVVAKFNVKLSDYGVRNAAVNVGRVNDVVPLTVKFIASNK</sequence>
<name>L0A605_DEIPD</name>
<proteinExistence type="predicted"/>
<dbReference type="OrthoDB" id="9811006at2"/>
<dbReference type="AlphaFoldDB" id="L0A605"/>
<dbReference type="SUPFAM" id="SSF101874">
    <property type="entry name" value="YceI-like"/>
    <property type="match status" value="1"/>
</dbReference>
<dbReference type="Gene3D" id="2.40.128.110">
    <property type="entry name" value="Lipid/polyisoprenoid-binding, YceI-like"/>
    <property type="match status" value="1"/>
</dbReference>
<dbReference type="PANTHER" id="PTHR34406">
    <property type="entry name" value="PROTEIN YCEI"/>
    <property type="match status" value="1"/>
</dbReference>
<dbReference type="InterPro" id="IPR036761">
    <property type="entry name" value="TTHA0802/YceI-like_sf"/>
</dbReference>
<keyword evidence="3" id="KW-0614">Plasmid</keyword>
<dbReference type="InterPro" id="IPR007372">
    <property type="entry name" value="Lipid/polyisoprenoid-bd_YceI"/>
</dbReference>
<dbReference type="EMBL" id="CP003383">
    <property type="protein sequence ID" value="AFZ69318.1"/>
    <property type="molecule type" value="Genomic_DNA"/>
</dbReference>
<reference evidence="4" key="1">
    <citation type="submission" date="2012-03" db="EMBL/GenBank/DDBJ databases">
        <title>Complete sequence of plasmid 1 of Deinococcus peraridilitoris DSM 19664.</title>
        <authorList>
            <person name="Lucas S."/>
            <person name="Copeland A."/>
            <person name="Lapidus A."/>
            <person name="Glavina del Rio T."/>
            <person name="Dalin E."/>
            <person name="Tice H."/>
            <person name="Bruce D."/>
            <person name="Goodwin L."/>
            <person name="Pitluck S."/>
            <person name="Peters L."/>
            <person name="Mikhailova N."/>
            <person name="Lu M."/>
            <person name="Kyrpides N."/>
            <person name="Mavromatis K."/>
            <person name="Ivanova N."/>
            <person name="Brettin T."/>
            <person name="Detter J.C."/>
            <person name="Han C."/>
            <person name="Larimer F."/>
            <person name="Land M."/>
            <person name="Hauser L."/>
            <person name="Markowitz V."/>
            <person name="Cheng J.-F."/>
            <person name="Hugenholtz P."/>
            <person name="Woyke T."/>
            <person name="Wu D."/>
            <person name="Pukall R."/>
            <person name="Steenblock K."/>
            <person name="Brambilla E."/>
            <person name="Klenk H.-P."/>
            <person name="Eisen J.A."/>
        </authorList>
    </citation>
    <scope>NUCLEOTIDE SEQUENCE [LARGE SCALE GENOMIC DNA]</scope>
    <source>
        <strain evidence="4">DSM 19664 / LMG 22246 / CIP 109416 / KR-200</strain>
        <plasmid evidence="4">Plasmid pDEIPE01</plasmid>
    </source>
</reference>
<dbReference type="PANTHER" id="PTHR34406:SF1">
    <property type="entry name" value="PROTEIN YCEI"/>
    <property type="match status" value="1"/>
</dbReference>